<protein>
    <recommendedName>
        <fullName evidence="2">Histidine kinase/HSP90-like ATPase domain-containing protein</fullName>
    </recommendedName>
</protein>
<accession>A0ABP9EHU0</accession>
<dbReference type="PANTHER" id="PTHR35526">
    <property type="entry name" value="ANTI-SIGMA-F FACTOR RSBW-RELATED"/>
    <property type="match status" value="1"/>
</dbReference>
<dbReference type="SUPFAM" id="SSF55874">
    <property type="entry name" value="ATPase domain of HSP90 chaperone/DNA topoisomerase II/histidine kinase"/>
    <property type="match status" value="1"/>
</dbReference>
<dbReference type="PANTHER" id="PTHR35526:SF3">
    <property type="entry name" value="ANTI-SIGMA-F FACTOR RSBW"/>
    <property type="match status" value="1"/>
</dbReference>
<dbReference type="Gene3D" id="3.30.565.10">
    <property type="entry name" value="Histidine kinase-like ATPase, C-terminal domain"/>
    <property type="match status" value="1"/>
</dbReference>
<sequence>MNRVHVRPAAVDSAGFRLEPGGHATDHLRNWVCGSLRRWGLEPLAPDLELIATELAGNALRHGELPARATLELLPARGVRLAVTDAGPGFLPEPVVASWEDDAEGAGRGRGLMIVSALSTAWGVDRLDLGQRVWADLVPH</sequence>
<keyword evidence="1" id="KW-0723">Serine/threonine-protein kinase</keyword>
<dbReference type="RefSeq" id="WP_345700914.1">
    <property type="nucleotide sequence ID" value="NZ_BAABIS010000001.1"/>
</dbReference>
<proteinExistence type="predicted"/>
<keyword evidence="1" id="KW-0808">Transferase</keyword>
<keyword evidence="4" id="KW-1185">Reference proteome</keyword>
<keyword evidence="1" id="KW-0418">Kinase</keyword>
<dbReference type="EMBL" id="BAABIS010000001">
    <property type="protein sequence ID" value="GAA4879666.1"/>
    <property type="molecule type" value="Genomic_DNA"/>
</dbReference>
<feature type="domain" description="Histidine kinase/HSP90-like ATPase" evidence="2">
    <location>
        <begin position="28"/>
        <end position="134"/>
    </location>
</feature>
<evidence type="ECO:0000259" key="2">
    <source>
        <dbReference type="Pfam" id="PF13581"/>
    </source>
</evidence>
<gene>
    <name evidence="3" type="ORF">GCM10023235_69910</name>
</gene>
<dbReference type="Proteomes" id="UP001501752">
    <property type="component" value="Unassembled WGS sequence"/>
</dbReference>
<comment type="caution">
    <text evidence="3">The sequence shown here is derived from an EMBL/GenBank/DDBJ whole genome shotgun (WGS) entry which is preliminary data.</text>
</comment>
<name>A0ABP9EHU0_9ACTN</name>
<evidence type="ECO:0000313" key="4">
    <source>
        <dbReference type="Proteomes" id="UP001501752"/>
    </source>
</evidence>
<organism evidence="3 4">
    <name type="scientific">Kitasatospora terrestris</name>
    <dbReference type="NCBI Taxonomy" id="258051"/>
    <lineage>
        <taxon>Bacteria</taxon>
        <taxon>Bacillati</taxon>
        <taxon>Actinomycetota</taxon>
        <taxon>Actinomycetes</taxon>
        <taxon>Kitasatosporales</taxon>
        <taxon>Streptomycetaceae</taxon>
        <taxon>Kitasatospora</taxon>
    </lineage>
</organism>
<dbReference type="Pfam" id="PF13581">
    <property type="entry name" value="HATPase_c_2"/>
    <property type="match status" value="1"/>
</dbReference>
<reference evidence="4" key="1">
    <citation type="journal article" date="2019" name="Int. J. Syst. Evol. Microbiol.">
        <title>The Global Catalogue of Microorganisms (GCM) 10K type strain sequencing project: providing services to taxonomists for standard genome sequencing and annotation.</title>
        <authorList>
            <consortium name="The Broad Institute Genomics Platform"/>
            <consortium name="The Broad Institute Genome Sequencing Center for Infectious Disease"/>
            <person name="Wu L."/>
            <person name="Ma J."/>
        </authorList>
    </citation>
    <scope>NUCLEOTIDE SEQUENCE [LARGE SCALE GENOMIC DNA]</scope>
    <source>
        <strain evidence="4">JCM 13006</strain>
    </source>
</reference>
<dbReference type="InterPro" id="IPR036890">
    <property type="entry name" value="HATPase_C_sf"/>
</dbReference>
<evidence type="ECO:0000256" key="1">
    <source>
        <dbReference type="ARBA" id="ARBA00022527"/>
    </source>
</evidence>
<dbReference type="InterPro" id="IPR050267">
    <property type="entry name" value="Anti-sigma-factor_SerPK"/>
</dbReference>
<dbReference type="InterPro" id="IPR003594">
    <property type="entry name" value="HATPase_dom"/>
</dbReference>
<evidence type="ECO:0000313" key="3">
    <source>
        <dbReference type="EMBL" id="GAA4879666.1"/>
    </source>
</evidence>
<dbReference type="CDD" id="cd16936">
    <property type="entry name" value="HATPase_RsbW-like"/>
    <property type="match status" value="1"/>
</dbReference>